<keyword evidence="2" id="KW-0808">Transferase</keyword>
<dbReference type="NCBIfam" id="TIGR03725">
    <property type="entry name" value="T6A_YeaZ"/>
    <property type="match status" value="1"/>
</dbReference>
<dbReference type="PANTHER" id="PTHR11735">
    <property type="entry name" value="TRNA N6-ADENOSINE THREONYLCARBAMOYLTRANSFERASE"/>
    <property type="match status" value="1"/>
</dbReference>
<dbReference type="Gene3D" id="3.30.420.40">
    <property type="match status" value="2"/>
</dbReference>
<evidence type="ECO:0000313" key="2">
    <source>
        <dbReference type="EMBL" id="QDG49887.1"/>
    </source>
</evidence>
<name>A0A4Y6PPG4_PERCE</name>
<dbReference type="PANTHER" id="PTHR11735:SF11">
    <property type="entry name" value="TRNA THREONYLCARBAMOYLADENOSINE BIOSYNTHESIS PROTEIN TSAB"/>
    <property type="match status" value="1"/>
</dbReference>
<dbReference type="Pfam" id="PF00814">
    <property type="entry name" value="TsaD"/>
    <property type="match status" value="1"/>
</dbReference>
<accession>A0A5B8Y1V7</accession>
<dbReference type="SUPFAM" id="SSF53067">
    <property type="entry name" value="Actin-like ATPase domain"/>
    <property type="match status" value="2"/>
</dbReference>
<dbReference type="GO" id="GO:0016740">
    <property type="term" value="F:transferase activity"/>
    <property type="evidence" value="ECO:0007669"/>
    <property type="project" value="UniProtKB-KW"/>
</dbReference>
<gene>
    <name evidence="2" type="primary">tsaB</name>
    <name evidence="2" type="ORF">FIV42_03760</name>
</gene>
<evidence type="ECO:0000259" key="1">
    <source>
        <dbReference type="Pfam" id="PF00814"/>
    </source>
</evidence>
<dbReference type="OrthoDB" id="9809995at2"/>
<keyword evidence="3" id="KW-1185">Reference proteome</keyword>
<proteinExistence type="predicted"/>
<evidence type="ECO:0000313" key="3">
    <source>
        <dbReference type="Proteomes" id="UP000315995"/>
    </source>
</evidence>
<dbReference type="InterPro" id="IPR000905">
    <property type="entry name" value="Gcp-like_dom"/>
</dbReference>
<accession>A0A4Y6PPG4</accession>
<dbReference type="EMBL" id="CP041186">
    <property type="protein sequence ID" value="QDG49887.1"/>
    <property type="molecule type" value="Genomic_DNA"/>
</dbReference>
<dbReference type="GO" id="GO:0002949">
    <property type="term" value="P:tRNA threonylcarbamoyladenosine modification"/>
    <property type="evidence" value="ECO:0007669"/>
    <property type="project" value="InterPro"/>
</dbReference>
<sequence>MDQPRMSSTEQSWRRVLAIDTATRTQSLALMDGETVLEHSQRKVKFNHGSTLLSHLNQTLAEHKLEVGDLDLIAVGVGPGSFTGLRVGLAIAKSLARAEDIPIVGVSTLAALAYPVAIGHQFAAVCPMYDARRQEVYAGLYAYDESHLTQLEPDRTASPAAMRQKILELASSSRPVIIVGDGPRKYDELADWDMPDVNWETPDVTLMPAWADGPSAVGLAQIGRQKAQHGHLADVASLEPNYIRPTDAELNYKG</sequence>
<dbReference type="InterPro" id="IPR043129">
    <property type="entry name" value="ATPase_NBD"/>
</dbReference>
<dbReference type="InterPro" id="IPR022496">
    <property type="entry name" value="T6A_TsaB"/>
</dbReference>
<dbReference type="Proteomes" id="UP000315995">
    <property type="component" value="Chromosome"/>
</dbReference>
<organism evidence="2 3">
    <name type="scientific">Persicimonas caeni</name>
    <dbReference type="NCBI Taxonomy" id="2292766"/>
    <lineage>
        <taxon>Bacteria</taxon>
        <taxon>Deltaproteobacteria</taxon>
        <taxon>Bradymonadales</taxon>
        <taxon>Bradymonadaceae</taxon>
        <taxon>Persicimonas</taxon>
    </lineage>
</organism>
<dbReference type="AlphaFoldDB" id="A0A4Y6PPG4"/>
<reference evidence="2 3" key="1">
    <citation type="submission" date="2019-06" db="EMBL/GenBank/DDBJ databases">
        <title>Persicimonas caeni gen. nov., sp. nov., a predatory bacterium isolated from solar saltern.</title>
        <authorList>
            <person name="Wang S."/>
        </authorList>
    </citation>
    <scope>NUCLEOTIDE SEQUENCE [LARGE SCALE GENOMIC DNA]</scope>
    <source>
        <strain evidence="2 3">YN101</strain>
    </source>
</reference>
<protein>
    <submittedName>
        <fullName evidence="2">tRNA (Adenosine(37)-N6)-threonylcarbamoyltransferase complex dimerization subunit type 1 TsaB</fullName>
    </submittedName>
</protein>
<feature type="domain" description="Gcp-like" evidence="1">
    <location>
        <begin position="46"/>
        <end position="162"/>
    </location>
</feature>
<dbReference type="GO" id="GO:0005829">
    <property type="term" value="C:cytosol"/>
    <property type="evidence" value="ECO:0007669"/>
    <property type="project" value="TreeGrafter"/>
</dbReference>
<dbReference type="CDD" id="cd24032">
    <property type="entry name" value="ASKHA_NBD_TsaB"/>
    <property type="match status" value="1"/>
</dbReference>